<dbReference type="EMBL" id="CP111023">
    <property type="protein sequence ID" value="WAR20820.1"/>
    <property type="molecule type" value="Genomic_DNA"/>
</dbReference>
<dbReference type="SUPFAM" id="SSF57625">
    <property type="entry name" value="Invertebrate chitin-binding proteins"/>
    <property type="match status" value="2"/>
</dbReference>
<dbReference type="InterPro" id="IPR013320">
    <property type="entry name" value="ConA-like_dom_sf"/>
</dbReference>
<accession>A0ABY7FFG6</accession>
<dbReference type="InterPro" id="IPR036508">
    <property type="entry name" value="Chitin-bd_dom_sf"/>
</dbReference>
<keyword evidence="1" id="KW-0732">Signal</keyword>
<dbReference type="Pfam" id="PF01607">
    <property type="entry name" value="CBM_14"/>
    <property type="match status" value="2"/>
</dbReference>
<feature type="domain" description="Chitin-binding type-2" evidence="2">
    <location>
        <begin position="146"/>
        <end position="201"/>
    </location>
</feature>
<dbReference type="Proteomes" id="UP001164746">
    <property type="component" value="Chromosome 12"/>
</dbReference>
<evidence type="ECO:0000313" key="3">
    <source>
        <dbReference type="EMBL" id="WAR20820.1"/>
    </source>
</evidence>
<evidence type="ECO:0000259" key="2">
    <source>
        <dbReference type="PROSITE" id="PS50940"/>
    </source>
</evidence>
<dbReference type="SMART" id="SM00494">
    <property type="entry name" value="ChtBD2"/>
    <property type="match status" value="3"/>
</dbReference>
<feature type="domain" description="Chitin-binding type-2" evidence="2">
    <location>
        <begin position="87"/>
        <end position="144"/>
    </location>
</feature>
<name>A0ABY7FFG6_MYAAR</name>
<reference evidence="3" key="1">
    <citation type="submission" date="2022-11" db="EMBL/GenBank/DDBJ databases">
        <title>Centuries of genome instability and evolution in soft-shell clam transmissible cancer (bioRxiv).</title>
        <authorList>
            <person name="Hart S.F.M."/>
            <person name="Yonemitsu M.A."/>
            <person name="Giersch R.M."/>
            <person name="Beal B.F."/>
            <person name="Arriagada G."/>
            <person name="Davis B.W."/>
            <person name="Ostrander E.A."/>
            <person name="Goff S.P."/>
            <person name="Metzger M.J."/>
        </authorList>
    </citation>
    <scope>NUCLEOTIDE SEQUENCE</scope>
    <source>
        <strain evidence="3">MELC-2E11</strain>
        <tissue evidence="3">Siphon/mantle</tissue>
    </source>
</reference>
<sequence>MEGKPGCRRVFLLIVTLASQFNLHKCDDFSDDFIYFNTDQAGPMILPPPGQELVRAPKLKATPEVRVQPMPVVVTTNVLGQGTTPVADLCSQRTSEGGWGYFPFPGSCTEYIQCDRGGSGHVETCAIGTFFNGRKCMRAEDVVCPFDPCKSLRTGATFTDGQTCHGYYRCYEGRSVPAMCTDGSAFNSMSGGCLEDPTCRQTTKEKHPCFAGTTLVIPGRPHMFYLWDGRKGVTEMRCPRGLWYNPTICTCDWIIPGQTFGKDGCGPLFHFPYAGSFLEVANRAPQSPNTAVSIYRKSALFAKGGEIVIWLMNDLDLDSEWALCFEFFTRVSGSGEVALVSNDWRGLPFTFKITHDPENHKVNGYFRMKDGRVVHLVVGGVSGKKPHFLRVAKQGDHMVMRVDNMRSANVKIAAGVASSPTPMVVGAANGCSGFQGFFDELKFFRCVPGDFFSDYKGLI</sequence>
<protein>
    <recommendedName>
        <fullName evidence="2">Chitin-binding type-2 domain-containing protein</fullName>
    </recommendedName>
</protein>
<evidence type="ECO:0000256" key="1">
    <source>
        <dbReference type="SAM" id="SignalP"/>
    </source>
</evidence>
<proteinExistence type="predicted"/>
<dbReference type="Gene3D" id="2.170.140.10">
    <property type="entry name" value="Chitin binding domain"/>
    <property type="match status" value="1"/>
</dbReference>
<feature type="signal peptide" evidence="1">
    <location>
        <begin position="1"/>
        <end position="26"/>
    </location>
</feature>
<evidence type="ECO:0000313" key="4">
    <source>
        <dbReference type="Proteomes" id="UP001164746"/>
    </source>
</evidence>
<dbReference type="InterPro" id="IPR002557">
    <property type="entry name" value="Chitin-bd_dom"/>
</dbReference>
<dbReference type="PROSITE" id="PS50940">
    <property type="entry name" value="CHIT_BIND_II"/>
    <property type="match status" value="2"/>
</dbReference>
<keyword evidence="4" id="KW-1185">Reference proteome</keyword>
<gene>
    <name evidence="3" type="ORF">MAR_014794</name>
</gene>
<feature type="chain" id="PRO_5045189970" description="Chitin-binding type-2 domain-containing protein" evidence="1">
    <location>
        <begin position="27"/>
        <end position="459"/>
    </location>
</feature>
<dbReference type="SUPFAM" id="SSF49899">
    <property type="entry name" value="Concanavalin A-like lectins/glucanases"/>
    <property type="match status" value="1"/>
</dbReference>
<organism evidence="3 4">
    <name type="scientific">Mya arenaria</name>
    <name type="common">Soft-shell clam</name>
    <dbReference type="NCBI Taxonomy" id="6604"/>
    <lineage>
        <taxon>Eukaryota</taxon>
        <taxon>Metazoa</taxon>
        <taxon>Spiralia</taxon>
        <taxon>Lophotrochozoa</taxon>
        <taxon>Mollusca</taxon>
        <taxon>Bivalvia</taxon>
        <taxon>Autobranchia</taxon>
        <taxon>Heteroconchia</taxon>
        <taxon>Euheterodonta</taxon>
        <taxon>Imparidentia</taxon>
        <taxon>Neoheterodontei</taxon>
        <taxon>Myida</taxon>
        <taxon>Myoidea</taxon>
        <taxon>Myidae</taxon>
        <taxon>Mya</taxon>
    </lineage>
</organism>